<proteinExistence type="predicted"/>
<accession>T0QZY4</accession>
<dbReference type="VEuPathDB" id="FungiDB:SDRG_03047"/>
<name>T0QZY4_SAPDV</name>
<evidence type="ECO:0000313" key="1">
    <source>
        <dbReference type="EMBL" id="EQC39615.1"/>
    </source>
</evidence>
<protein>
    <submittedName>
        <fullName evidence="1">Uncharacterized protein</fullName>
    </submittedName>
</protein>
<reference evidence="1 2" key="1">
    <citation type="submission" date="2012-04" db="EMBL/GenBank/DDBJ databases">
        <title>The Genome Sequence of Saprolegnia declina VS20.</title>
        <authorList>
            <consortium name="The Broad Institute Genome Sequencing Platform"/>
            <person name="Russ C."/>
            <person name="Nusbaum C."/>
            <person name="Tyler B."/>
            <person name="van West P."/>
            <person name="Dieguez-Uribeondo J."/>
            <person name="de Bruijn I."/>
            <person name="Tripathy S."/>
            <person name="Jiang R."/>
            <person name="Young S.K."/>
            <person name="Zeng Q."/>
            <person name="Gargeya S."/>
            <person name="Fitzgerald M."/>
            <person name="Haas B."/>
            <person name="Abouelleil A."/>
            <person name="Alvarado L."/>
            <person name="Arachchi H.M."/>
            <person name="Berlin A."/>
            <person name="Chapman S.B."/>
            <person name="Goldberg J."/>
            <person name="Griggs A."/>
            <person name="Gujja S."/>
            <person name="Hansen M."/>
            <person name="Howarth C."/>
            <person name="Imamovic A."/>
            <person name="Larimer J."/>
            <person name="McCowen C."/>
            <person name="Montmayeur A."/>
            <person name="Murphy C."/>
            <person name="Neiman D."/>
            <person name="Pearson M."/>
            <person name="Priest M."/>
            <person name="Roberts A."/>
            <person name="Saif S."/>
            <person name="Shea T."/>
            <person name="Sisk P."/>
            <person name="Sykes S."/>
            <person name="Wortman J."/>
            <person name="Nusbaum C."/>
            <person name="Birren B."/>
        </authorList>
    </citation>
    <scope>NUCLEOTIDE SEQUENCE [LARGE SCALE GENOMIC DNA]</scope>
    <source>
        <strain evidence="1 2">VS20</strain>
    </source>
</reference>
<gene>
    <name evidence="1" type="ORF">SDRG_03047</name>
</gene>
<dbReference type="GeneID" id="19943774"/>
<keyword evidence="2" id="KW-1185">Reference proteome</keyword>
<dbReference type="Proteomes" id="UP000030762">
    <property type="component" value="Unassembled WGS sequence"/>
</dbReference>
<dbReference type="OrthoDB" id="10323112at2759"/>
<sequence length="148" mass="16687">MQQTQLHLRSLNVAARRPFADKILRNAARLAAWSEPPQDDRSELVGDAAMRRRMQGATQTLRRTGDLIAAAQSSVLEAEATGRPYPRLFVVRRLAMMRFAGHAIQAELSRNRETLEHTQAKVSAVNAMAQASDALLTRMTSRWSFWRT</sequence>
<dbReference type="AlphaFoldDB" id="T0QZY4"/>
<organism evidence="1 2">
    <name type="scientific">Saprolegnia diclina (strain VS20)</name>
    <dbReference type="NCBI Taxonomy" id="1156394"/>
    <lineage>
        <taxon>Eukaryota</taxon>
        <taxon>Sar</taxon>
        <taxon>Stramenopiles</taxon>
        <taxon>Oomycota</taxon>
        <taxon>Saprolegniomycetes</taxon>
        <taxon>Saprolegniales</taxon>
        <taxon>Saprolegniaceae</taxon>
        <taxon>Saprolegnia</taxon>
    </lineage>
</organism>
<dbReference type="Gene3D" id="1.20.5.110">
    <property type="match status" value="1"/>
</dbReference>
<dbReference type="EMBL" id="JH767138">
    <property type="protein sequence ID" value="EQC39615.1"/>
    <property type="molecule type" value="Genomic_DNA"/>
</dbReference>
<evidence type="ECO:0000313" key="2">
    <source>
        <dbReference type="Proteomes" id="UP000030762"/>
    </source>
</evidence>
<dbReference type="RefSeq" id="XP_008606887.1">
    <property type="nucleotide sequence ID" value="XM_008608665.1"/>
</dbReference>